<feature type="non-terminal residue" evidence="3">
    <location>
        <position position="156"/>
    </location>
</feature>
<dbReference type="Gene3D" id="3.90.1750.20">
    <property type="entry name" value="Putative Large Serine Recombinase, Chain B, Domain 2"/>
    <property type="match status" value="1"/>
</dbReference>
<feature type="non-terminal residue" evidence="3">
    <location>
        <position position="1"/>
    </location>
</feature>
<dbReference type="Pfam" id="PF13408">
    <property type="entry name" value="Zn_ribbon_recom"/>
    <property type="match status" value="1"/>
</dbReference>
<gene>
    <name evidence="3" type="ORF">GTI89_17715</name>
</gene>
<comment type="caution">
    <text evidence="3">The sequence shown here is derived from an EMBL/GenBank/DDBJ whole genome shotgun (WGS) entry which is preliminary data.</text>
</comment>
<evidence type="ECO:0000313" key="3">
    <source>
        <dbReference type="EMBL" id="MXS27881.1"/>
    </source>
</evidence>
<sequence>VEILERPDYLGHTVNFKTSTKSYRDKRKIYNDPKDWVVFKNTHEPIIDQATFDLVQKMRQKRRRNTKSGQVGLFSGLVHCFDCKRHHVFATAKSISPNQERYVCSGYQNPNYDCDNAHYIREMKLTEIVLSDINDKIDFLKQHEKQFTDSLAKRAK</sequence>
<dbReference type="GO" id="GO:0003677">
    <property type="term" value="F:DNA binding"/>
    <property type="evidence" value="ECO:0007669"/>
    <property type="project" value="InterPro"/>
</dbReference>
<name>A0A6I4XQ88_ENTGA</name>
<dbReference type="PANTHER" id="PTHR30461:SF26">
    <property type="entry name" value="RESOLVASE HOMOLOG YNEB"/>
    <property type="match status" value="1"/>
</dbReference>
<comment type="similarity">
    <text evidence="1">Belongs to the site-specific recombinase resolvase family.</text>
</comment>
<dbReference type="InterPro" id="IPR025827">
    <property type="entry name" value="Zn_ribbon_recom_dom"/>
</dbReference>
<dbReference type="InterPro" id="IPR038109">
    <property type="entry name" value="DNA_bind_recomb_sf"/>
</dbReference>
<dbReference type="AlphaFoldDB" id="A0A6I4XQ88"/>
<dbReference type="Proteomes" id="UP000439965">
    <property type="component" value="Unassembled WGS sequence"/>
</dbReference>
<evidence type="ECO:0000259" key="2">
    <source>
        <dbReference type="PROSITE" id="PS51737"/>
    </source>
</evidence>
<feature type="domain" description="Recombinase" evidence="2">
    <location>
        <begin position="1"/>
        <end position="65"/>
    </location>
</feature>
<dbReference type="PANTHER" id="PTHR30461">
    <property type="entry name" value="DNA-INVERTASE FROM LAMBDOID PROPHAGE"/>
    <property type="match status" value="1"/>
</dbReference>
<dbReference type="InterPro" id="IPR050639">
    <property type="entry name" value="SSR_resolvase"/>
</dbReference>
<dbReference type="InterPro" id="IPR011109">
    <property type="entry name" value="DNA_bind_recombinase_dom"/>
</dbReference>
<proteinExistence type="inferred from homology"/>
<reference evidence="3 4" key="1">
    <citation type="submission" date="2019-04" db="EMBL/GenBank/DDBJ databases">
        <title>Step-wise assembly of the neonatal virome modulated by breast feeding.</title>
        <authorList>
            <person name="Liang G."/>
            <person name="Bushman F."/>
        </authorList>
    </citation>
    <scope>NUCLEOTIDE SEQUENCE [LARGE SCALE GENOMIC DNA]</scope>
    <source>
        <strain evidence="3 4">E3404</strain>
    </source>
</reference>
<dbReference type="PROSITE" id="PS51737">
    <property type="entry name" value="RECOMBINASE_DNA_BIND"/>
    <property type="match status" value="1"/>
</dbReference>
<evidence type="ECO:0000256" key="1">
    <source>
        <dbReference type="ARBA" id="ARBA00009913"/>
    </source>
</evidence>
<organism evidence="3 4">
    <name type="scientific">Enterococcus gallinarum</name>
    <dbReference type="NCBI Taxonomy" id="1353"/>
    <lineage>
        <taxon>Bacteria</taxon>
        <taxon>Bacillati</taxon>
        <taxon>Bacillota</taxon>
        <taxon>Bacilli</taxon>
        <taxon>Lactobacillales</taxon>
        <taxon>Enterococcaceae</taxon>
        <taxon>Enterococcus</taxon>
    </lineage>
</organism>
<protein>
    <submittedName>
        <fullName evidence="3">Recombinase</fullName>
    </submittedName>
</protein>
<evidence type="ECO:0000313" key="4">
    <source>
        <dbReference type="Proteomes" id="UP000439965"/>
    </source>
</evidence>
<dbReference type="GO" id="GO:0000150">
    <property type="term" value="F:DNA strand exchange activity"/>
    <property type="evidence" value="ECO:0007669"/>
    <property type="project" value="InterPro"/>
</dbReference>
<dbReference type="EMBL" id="WVTI01000299">
    <property type="protein sequence ID" value="MXS27881.1"/>
    <property type="molecule type" value="Genomic_DNA"/>
</dbReference>
<dbReference type="Pfam" id="PF07508">
    <property type="entry name" value="Recombinase"/>
    <property type="match status" value="1"/>
</dbReference>
<accession>A0A6I4XQ88</accession>